<keyword evidence="2" id="KW-1185">Reference proteome</keyword>
<gene>
    <name evidence="1" type="ORF">K458DRAFT_430050</name>
</gene>
<dbReference type="Proteomes" id="UP000799291">
    <property type="component" value="Unassembled WGS sequence"/>
</dbReference>
<evidence type="ECO:0000313" key="2">
    <source>
        <dbReference type="Proteomes" id="UP000799291"/>
    </source>
</evidence>
<dbReference type="EMBL" id="MU005577">
    <property type="protein sequence ID" value="KAF2686173.1"/>
    <property type="molecule type" value="Genomic_DNA"/>
</dbReference>
<sequence length="261" mass="29871">MLEALPTELLHSVCRYLPCFSILSLCFTSRVLYASCYDRLIFKSSAIGAIFEDRYDNLPQLDDVHVEAWELQSCASEASAEKSEDEEWWPDFEEENMSPQDDWDMQDWGPDAMQRIATAQQEWYKNWPESLIFELLSAADSARIALAVEKAELYFNVSIADQLPTLTHSQRESRELVQWLPRLLALHHRSAILAQPEILHLLLWDPDDVERLKLESDYPARNPSPTGFTAAAFSIAALMLVRMEAVPRRRPTDSVGSPIDI</sequence>
<dbReference type="AlphaFoldDB" id="A0A6G1J7K5"/>
<protein>
    <recommendedName>
        <fullName evidence="3">F-box domain-containing protein</fullName>
    </recommendedName>
</protein>
<evidence type="ECO:0008006" key="3">
    <source>
        <dbReference type="Google" id="ProtNLM"/>
    </source>
</evidence>
<name>A0A6G1J7K5_9PLEO</name>
<evidence type="ECO:0000313" key="1">
    <source>
        <dbReference type="EMBL" id="KAF2686173.1"/>
    </source>
</evidence>
<organism evidence="1 2">
    <name type="scientific">Lentithecium fluviatile CBS 122367</name>
    <dbReference type="NCBI Taxonomy" id="1168545"/>
    <lineage>
        <taxon>Eukaryota</taxon>
        <taxon>Fungi</taxon>
        <taxon>Dikarya</taxon>
        <taxon>Ascomycota</taxon>
        <taxon>Pezizomycotina</taxon>
        <taxon>Dothideomycetes</taxon>
        <taxon>Pleosporomycetidae</taxon>
        <taxon>Pleosporales</taxon>
        <taxon>Massarineae</taxon>
        <taxon>Lentitheciaceae</taxon>
        <taxon>Lentithecium</taxon>
    </lineage>
</organism>
<proteinExistence type="predicted"/>
<dbReference type="OrthoDB" id="3758141at2759"/>
<accession>A0A6G1J7K5</accession>
<dbReference type="InterPro" id="IPR036047">
    <property type="entry name" value="F-box-like_dom_sf"/>
</dbReference>
<dbReference type="SUPFAM" id="SSF81383">
    <property type="entry name" value="F-box domain"/>
    <property type="match status" value="1"/>
</dbReference>
<reference evidence="1" key="1">
    <citation type="journal article" date="2020" name="Stud. Mycol.">
        <title>101 Dothideomycetes genomes: a test case for predicting lifestyles and emergence of pathogens.</title>
        <authorList>
            <person name="Haridas S."/>
            <person name="Albert R."/>
            <person name="Binder M."/>
            <person name="Bloem J."/>
            <person name="Labutti K."/>
            <person name="Salamov A."/>
            <person name="Andreopoulos B."/>
            <person name="Baker S."/>
            <person name="Barry K."/>
            <person name="Bills G."/>
            <person name="Bluhm B."/>
            <person name="Cannon C."/>
            <person name="Castanera R."/>
            <person name="Culley D."/>
            <person name="Daum C."/>
            <person name="Ezra D."/>
            <person name="Gonzalez J."/>
            <person name="Henrissat B."/>
            <person name="Kuo A."/>
            <person name="Liang C."/>
            <person name="Lipzen A."/>
            <person name="Lutzoni F."/>
            <person name="Magnuson J."/>
            <person name="Mondo S."/>
            <person name="Nolan M."/>
            <person name="Ohm R."/>
            <person name="Pangilinan J."/>
            <person name="Park H.-J."/>
            <person name="Ramirez L."/>
            <person name="Alfaro M."/>
            <person name="Sun H."/>
            <person name="Tritt A."/>
            <person name="Yoshinaga Y."/>
            <person name="Zwiers L.-H."/>
            <person name="Turgeon B."/>
            <person name="Goodwin S."/>
            <person name="Spatafora J."/>
            <person name="Crous P."/>
            <person name="Grigoriev I."/>
        </authorList>
    </citation>
    <scope>NUCLEOTIDE SEQUENCE</scope>
    <source>
        <strain evidence="1">CBS 122367</strain>
    </source>
</reference>